<sequence>MVFQISTACGPQNLAANEAITDPFLQLSQALGLPPLSENPLLQKAFAAPIHPVEKSDFERSQAENAEFLKRISAKLPSATKCKENTTDVVIAVSTAPYDAGTLEQNLQLQRNSLRRLEAFTGKRVASFGPYSEEALNVDGHYAYQMTFDTIADCNEAKEFTNKAVSYSRHIERAVVHCKCENYAISKVRKSH</sequence>
<evidence type="ECO:0000313" key="2">
    <source>
        <dbReference type="WBParaSite" id="Pan_g16697.t1"/>
    </source>
</evidence>
<reference evidence="2" key="2">
    <citation type="submission" date="2020-10" db="UniProtKB">
        <authorList>
            <consortium name="WormBaseParasite"/>
        </authorList>
    </citation>
    <scope>IDENTIFICATION</scope>
</reference>
<name>A0A7E4V6J7_PANRE</name>
<dbReference type="Proteomes" id="UP000492821">
    <property type="component" value="Unassembled WGS sequence"/>
</dbReference>
<evidence type="ECO:0000313" key="1">
    <source>
        <dbReference type="Proteomes" id="UP000492821"/>
    </source>
</evidence>
<accession>A0A7E4V6J7</accession>
<dbReference type="InterPro" id="IPR035126">
    <property type="entry name" value="SCVP"/>
</dbReference>
<protein>
    <submittedName>
        <fullName evidence="2">Mediator of RNA polymerase II transcription subunit 25</fullName>
    </submittedName>
</protein>
<dbReference type="Pfam" id="PF17619">
    <property type="entry name" value="SCVP"/>
    <property type="match status" value="1"/>
</dbReference>
<dbReference type="WBParaSite" id="Pan_g16697.t1">
    <property type="protein sequence ID" value="Pan_g16697.t1"/>
    <property type="gene ID" value="Pan_g16697"/>
</dbReference>
<dbReference type="AlphaFoldDB" id="A0A7E4V6J7"/>
<reference evidence="1" key="1">
    <citation type="journal article" date="2013" name="Genetics">
        <title>The draft genome and transcriptome of Panagrellus redivivus are shaped by the harsh demands of a free-living lifestyle.</title>
        <authorList>
            <person name="Srinivasan J."/>
            <person name="Dillman A.R."/>
            <person name="Macchietto M.G."/>
            <person name="Heikkinen L."/>
            <person name="Lakso M."/>
            <person name="Fracchia K.M."/>
            <person name="Antoshechkin I."/>
            <person name="Mortazavi A."/>
            <person name="Wong G."/>
            <person name="Sternberg P.W."/>
        </authorList>
    </citation>
    <scope>NUCLEOTIDE SEQUENCE [LARGE SCALE GENOMIC DNA]</scope>
    <source>
        <strain evidence="1">MT8872</strain>
    </source>
</reference>
<proteinExistence type="predicted"/>
<keyword evidence="1" id="KW-1185">Reference proteome</keyword>
<organism evidence="1 2">
    <name type="scientific">Panagrellus redivivus</name>
    <name type="common">Microworm</name>
    <dbReference type="NCBI Taxonomy" id="6233"/>
    <lineage>
        <taxon>Eukaryota</taxon>
        <taxon>Metazoa</taxon>
        <taxon>Ecdysozoa</taxon>
        <taxon>Nematoda</taxon>
        <taxon>Chromadorea</taxon>
        <taxon>Rhabditida</taxon>
        <taxon>Tylenchina</taxon>
        <taxon>Panagrolaimomorpha</taxon>
        <taxon>Panagrolaimoidea</taxon>
        <taxon>Panagrolaimidae</taxon>
        <taxon>Panagrellus</taxon>
    </lineage>
</organism>